<dbReference type="Proteomes" id="UP000485058">
    <property type="component" value="Unassembled WGS sequence"/>
</dbReference>
<dbReference type="InterPro" id="IPR045546">
    <property type="entry name" value="Exportin-T_C"/>
</dbReference>
<dbReference type="GO" id="GO:0005737">
    <property type="term" value="C:cytoplasm"/>
    <property type="evidence" value="ECO:0007669"/>
    <property type="project" value="UniProtKB-SubCell"/>
</dbReference>
<evidence type="ECO:0000313" key="3">
    <source>
        <dbReference type="EMBL" id="GFH22226.1"/>
    </source>
</evidence>
<keyword evidence="1" id="KW-0694">RNA-binding</keyword>
<dbReference type="Gene3D" id="1.25.10.10">
    <property type="entry name" value="Leucine-rich Repeat Variant"/>
    <property type="match status" value="1"/>
</dbReference>
<dbReference type="GO" id="GO:0071528">
    <property type="term" value="P:tRNA re-export from nucleus"/>
    <property type="evidence" value="ECO:0007669"/>
    <property type="project" value="UniProtKB-UniRule"/>
</dbReference>
<keyword evidence="4" id="KW-1185">Reference proteome</keyword>
<comment type="similarity">
    <text evidence="1">Belongs to the exportin family.</text>
</comment>
<gene>
    <name evidence="3" type="ORF">HaLaN_19655</name>
</gene>
<dbReference type="InterPro" id="IPR040017">
    <property type="entry name" value="XPOT"/>
</dbReference>
<comment type="caution">
    <text evidence="3">The sequence shown here is derived from an EMBL/GenBank/DDBJ whole genome shotgun (WGS) entry which is preliminary data.</text>
</comment>
<dbReference type="EMBL" id="BLLF01001994">
    <property type="protein sequence ID" value="GFH22226.1"/>
    <property type="molecule type" value="Genomic_DNA"/>
</dbReference>
<protein>
    <recommendedName>
        <fullName evidence="1">Exportin-T</fullName>
    </recommendedName>
    <alternativeName>
        <fullName evidence="1">Exportin(tRNA)</fullName>
    </alternativeName>
    <alternativeName>
        <fullName evidence="1">tRNA exportin</fullName>
    </alternativeName>
</protein>
<name>A0A699ZU56_HAELA</name>
<dbReference type="AlphaFoldDB" id="A0A699ZU56"/>
<dbReference type="GO" id="GO:0000049">
    <property type="term" value="F:tRNA binding"/>
    <property type="evidence" value="ECO:0007669"/>
    <property type="project" value="UniProtKB-UniRule"/>
</dbReference>
<dbReference type="GO" id="GO:0016363">
    <property type="term" value="C:nuclear matrix"/>
    <property type="evidence" value="ECO:0007669"/>
    <property type="project" value="TreeGrafter"/>
</dbReference>
<evidence type="ECO:0000259" key="2">
    <source>
        <dbReference type="Pfam" id="PF19282"/>
    </source>
</evidence>
<dbReference type="GO" id="GO:0005643">
    <property type="term" value="C:nuclear pore"/>
    <property type="evidence" value="ECO:0007669"/>
    <property type="project" value="TreeGrafter"/>
</dbReference>
<dbReference type="InterPro" id="IPR011989">
    <property type="entry name" value="ARM-like"/>
</dbReference>
<dbReference type="Pfam" id="PF19282">
    <property type="entry name" value="Exportin-T"/>
    <property type="match status" value="1"/>
</dbReference>
<organism evidence="3 4">
    <name type="scientific">Haematococcus lacustris</name>
    <name type="common">Green alga</name>
    <name type="synonym">Haematococcus pluvialis</name>
    <dbReference type="NCBI Taxonomy" id="44745"/>
    <lineage>
        <taxon>Eukaryota</taxon>
        <taxon>Viridiplantae</taxon>
        <taxon>Chlorophyta</taxon>
        <taxon>core chlorophytes</taxon>
        <taxon>Chlorophyceae</taxon>
        <taxon>CS clade</taxon>
        <taxon>Chlamydomonadales</taxon>
        <taxon>Haematococcaceae</taxon>
        <taxon>Haematococcus</taxon>
    </lineage>
</organism>
<evidence type="ECO:0000313" key="4">
    <source>
        <dbReference type="Proteomes" id="UP000485058"/>
    </source>
</evidence>
<comment type="function">
    <text evidence="1">tRNA nucleus export receptor which facilitates tRNA translocation across the nuclear pore complex.</text>
</comment>
<feature type="non-terminal residue" evidence="3">
    <location>
        <position position="1"/>
    </location>
</feature>
<keyword evidence="1" id="KW-0813">Transport</keyword>
<reference evidence="3 4" key="1">
    <citation type="submission" date="2020-02" db="EMBL/GenBank/DDBJ databases">
        <title>Draft genome sequence of Haematococcus lacustris strain NIES-144.</title>
        <authorList>
            <person name="Morimoto D."/>
            <person name="Nakagawa S."/>
            <person name="Yoshida T."/>
            <person name="Sawayama S."/>
        </authorList>
    </citation>
    <scope>NUCLEOTIDE SEQUENCE [LARGE SCALE GENOMIC DNA]</scope>
    <source>
        <strain evidence="3 4">NIES-144</strain>
    </source>
</reference>
<dbReference type="PANTHER" id="PTHR15952">
    <property type="entry name" value="EXPORTIN-T/LOS1"/>
    <property type="match status" value="1"/>
</dbReference>
<keyword evidence="1" id="KW-0820">tRNA-binding</keyword>
<dbReference type="PANTHER" id="PTHR15952:SF11">
    <property type="entry name" value="EXPORTIN-T"/>
    <property type="match status" value="1"/>
</dbReference>
<accession>A0A699ZU56</accession>
<sequence length="130" mass="13925">VPCVLQVYCRLINEWCSSGNVEAIPGFKRYAMEHLGGEACVLGLLRGQPPLDPRDAATLALLQDLAGALKLVNDKCGDDFAMHLLNVVAPAAGLPTALAQQLVYAVRSLEVKDIRDCLRSILQQAGQAAK</sequence>
<keyword evidence="1" id="KW-0963">Cytoplasm</keyword>
<comment type="subcellular location">
    <subcellularLocation>
        <location evidence="1">Nucleus</location>
    </subcellularLocation>
    <subcellularLocation>
        <location evidence="1">Cytoplasm</location>
    </subcellularLocation>
    <text evidence="1">Shuttles between the nucleus and the cytoplasm.</text>
</comment>
<feature type="domain" description="Exportin-T C-terminal" evidence="2">
    <location>
        <begin position="20"/>
        <end position="124"/>
    </location>
</feature>
<dbReference type="GO" id="GO:0031267">
    <property type="term" value="F:small GTPase binding"/>
    <property type="evidence" value="ECO:0007669"/>
    <property type="project" value="InterPro"/>
</dbReference>
<evidence type="ECO:0000256" key="1">
    <source>
        <dbReference type="RuleBase" id="RU366037"/>
    </source>
</evidence>
<keyword evidence="1" id="KW-0539">Nucleus</keyword>
<proteinExistence type="inferred from homology"/>